<dbReference type="EMBL" id="JACHXK010000004">
    <property type="protein sequence ID" value="MBB3110141.1"/>
    <property type="molecule type" value="Genomic_DNA"/>
</dbReference>
<organism evidence="1 2">
    <name type="scientific">Paenibacillus phyllosphaerae</name>
    <dbReference type="NCBI Taxonomy" id="274593"/>
    <lineage>
        <taxon>Bacteria</taxon>
        <taxon>Bacillati</taxon>
        <taxon>Bacillota</taxon>
        <taxon>Bacilli</taxon>
        <taxon>Bacillales</taxon>
        <taxon>Paenibacillaceae</taxon>
        <taxon>Paenibacillus</taxon>
    </lineage>
</organism>
<keyword evidence="2" id="KW-1185">Reference proteome</keyword>
<comment type="caution">
    <text evidence="1">The sequence shown here is derived from an EMBL/GenBank/DDBJ whole genome shotgun (WGS) entry which is preliminary data.</text>
</comment>
<dbReference type="Proteomes" id="UP000570361">
    <property type="component" value="Unassembled WGS sequence"/>
</dbReference>
<proteinExistence type="predicted"/>
<gene>
    <name evidence="1" type="ORF">FHS18_002208</name>
</gene>
<evidence type="ECO:0000313" key="2">
    <source>
        <dbReference type="Proteomes" id="UP000570361"/>
    </source>
</evidence>
<protein>
    <submittedName>
        <fullName evidence="1">Uncharacterized protein</fullName>
    </submittedName>
</protein>
<dbReference type="AlphaFoldDB" id="A0A7W5FMD0"/>
<sequence length="128" mass="14632">MKRMRKILLSAVLLVVLGVALLGFRFGSALFQEGNPLPILSSIAELEWTNSSYESYSRTDKTTKYISRNTGESRYDVIKAMMKNEGWDFIEQMGAGLVFENNGQTKVVETRQYSRHYILSEIPNDVRD</sequence>
<evidence type="ECO:0000313" key="1">
    <source>
        <dbReference type="EMBL" id="MBB3110141.1"/>
    </source>
</evidence>
<accession>A0A7W5FMD0</accession>
<reference evidence="1 2" key="1">
    <citation type="submission" date="2020-08" db="EMBL/GenBank/DDBJ databases">
        <title>Genomic Encyclopedia of Type Strains, Phase III (KMG-III): the genomes of soil and plant-associated and newly described type strains.</title>
        <authorList>
            <person name="Whitman W."/>
        </authorList>
    </citation>
    <scope>NUCLEOTIDE SEQUENCE [LARGE SCALE GENOMIC DNA]</scope>
    <source>
        <strain evidence="1 2">CECT 5862</strain>
    </source>
</reference>
<name>A0A7W5FMD0_9BACL</name>